<dbReference type="GO" id="GO:0070006">
    <property type="term" value="F:metalloaminopeptidase activity"/>
    <property type="evidence" value="ECO:0007669"/>
    <property type="project" value="TreeGrafter"/>
</dbReference>
<organism evidence="22 23">
    <name type="scientific">Aquatica leii</name>
    <dbReference type="NCBI Taxonomy" id="1421715"/>
    <lineage>
        <taxon>Eukaryota</taxon>
        <taxon>Metazoa</taxon>
        <taxon>Ecdysozoa</taxon>
        <taxon>Arthropoda</taxon>
        <taxon>Hexapoda</taxon>
        <taxon>Insecta</taxon>
        <taxon>Pterygota</taxon>
        <taxon>Neoptera</taxon>
        <taxon>Endopterygota</taxon>
        <taxon>Coleoptera</taxon>
        <taxon>Polyphaga</taxon>
        <taxon>Elateriformia</taxon>
        <taxon>Elateroidea</taxon>
        <taxon>Lampyridae</taxon>
        <taxon>Luciolinae</taxon>
        <taxon>Aquatica</taxon>
    </lineage>
</organism>
<feature type="domain" description="ERAP1-like C-terminal" evidence="20">
    <location>
        <begin position="544"/>
        <end position="823"/>
    </location>
</feature>
<keyword evidence="23" id="KW-1185">Reference proteome</keyword>
<dbReference type="InterPro" id="IPR024571">
    <property type="entry name" value="ERAP1-like_C_dom"/>
</dbReference>
<dbReference type="FunFam" id="1.10.390.10:FF:000013">
    <property type="entry name" value="Aminopeptidase N"/>
    <property type="match status" value="1"/>
</dbReference>
<evidence type="ECO:0000259" key="19">
    <source>
        <dbReference type="Pfam" id="PF01433"/>
    </source>
</evidence>
<dbReference type="PANTHER" id="PTHR11533">
    <property type="entry name" value="PROTEASE M1 ZINC METALLOPROTEASE"/>
    <property type="match status" value="1"/>
</dbReference>
<feature type="domain" description="Aminopeptidase N-like N-terminal" evidence="21">
    <location>
        <begin position="17"/>
        <end position="206"/>
    </location>
</feature>
<evidence type="ECO:0000256" key="16">
    <source>
        <dbReference type="PIRSR" id="PIRSR634016-3"/>
    </source>
</evidence>
<dbReference type="GO" id="GO:0005886">
    <property type="term" value="C:plasma membrane"/>
    <property type="evidence" value="ECO:0007669"/>
    <property type="project" value="UniProtKB-SubCell"/>
</dbReference>
<dbReference type="SUPFAM" id="SSF63737">
    <property type="entry name" value="Leukotriene A4 hydrolase N-terminal domain"/>
    <property type="match status" value="1"/>
</dbReference>
<dbReference type="PANTHER" id="PTHR11533:SF290">
    <property type="entry name" value="AMINOPEPTIDASE"/>
    <property type="match status" value="1"/>
</dbReference>
<dbReference type="InterPro" id="IPR027268">
    <property type="entry name" value="Peptidase_M4/M1_CTD_sf"/>
</dbReference>
<feature type="binding site" evidence="16">
    <location>
        <position position="335"/>
    </location>
    <ligand>
        <name>Zn(2+)</name>
        <dbReference type="ChEBI" id="CHEBI:29105"/>
        <note>catalytic</note>
    </ligand>
</feature>
<keyword evidence="10 16" id="KW-0862">Zinc</keyword>
<dbReference type="GO" id="GO:0098552">
    <property type="term" value="C:side of membrane"/>
    <property type="evidence" value="ECO:0007669"/>
    <property type="project" value="UniProtKB-KW"/>
</dbReference>
<accession>A0AAN7SI03</accession>
<comment type="similarity">
    <text evidence="2 18">Belongs to the peptidase M1 family.</text>
</comment>
<dbReference type="PRINTS" id="PR00756">
    <property type="entry name" value="ALADIPTASE"/>
</dbReference>
<comment type="cofactor">
    <cofactor evidence="16 18">
        <name>Zn(2+)</name>
        <dbReference type="ChEBI" id="CHEBI:29105"/>
    </cofactor>
    <text evidence="16 18">Binds 1 zinc ion per subunit.</text>
</comment>
<dbReference type="InterPro" id="IPR050344">
    <property type="entry name" value="Peptidase_M1_aminopeptidases"/>
</dbReference>
<evidence type="ECO:0000256" key="11">
    <source>
        <dbReference type="ARBA" id="ARBA00023049"/>
    </source>
</evidence>
<dbReference type="Gene3D" id="1.10.390.10">
    <property type="entry name" value="Neutral Protease Domain 2"/>
    <property type="match status" value="1"/>
</dbReference>
<feature type="site" description="Transition state stabilizer" evidence="17">
    <location>
        <position position="398"/>
    </location>
</feature>
<dbReference type="SUPFAM" id="SSF55486">
    <property type="entry name" value="Metalloproteases ('zincins'), catalytic domain"/>
    <property type="match status" value="1"/>
</dbReference>
<keyword evidence="11 18" id="KW-0482">Metalloprotease</keyword>
<evidence type="ECO:0000259" key="20">
    <source>
        <dbReference type="Pfam" id="PF11838"/>
    </source>
</evidence>
<dbReference type="GO" id="GO:0006508">
    <property type="term" value="P:proteolysis"/>
    <property type="evidence" value="ECO:0007669"/>
    <property type="project" value="UniProtKB-KW"/>
</dbReference>
<dbReference type="EC" id="3.4.11.-" evidence="18"/>
<evidence type="ECO:0000256" key="1">
    <source>
        <dbReference type="ARBA" id="ARBA00004609"/>
    </source>
</evidence>
<evidence type="ECO:0000259" key="21">
    <source>
        <dbReference type="Pfam" id="PF17900"/>
    </source>
</evidence>
<comment type="subcellular location">
    <subcellularLocation>
        <location evidence="1">Cell membrane</location>
        <topology evidence="1">Lipid-anchor</topology>
        <topology evidence="1">GPI-anchor</topology>
    </subcellularLocation>
</comment>
<evidence type="ECO:0000313" key="23">
    <source>
        <dbReference type="Proteomes" id="UP001353858"/>
    </source>
</evidence>
<dbReference type="InterPro" id="IPR014782">
    <property type="entry name" value="Peptidase_M1_dom"/>
</dbReference>
<dbReference type="AlphaFoldDB" id="A0AAN7SI03"/>
<keyword evidence="8" id="KW-0732">Signal</keyword>
<dbReference type="Gene3D" id="2.60.40.1910">
    <property type="match status" value="1"/>
</dbReference>
<evidence type="ECO:0000256" key="13">
    <source>
        <dbReference type="ARBA" id="ARBA00023180"/>
    </source>
</evidence>
<keyword evidence="14" id="KW-0449">Lipoprotein</keyword>
<feature type="active site" description="Proton acceptor" evidence="15">
    <location>
        <position position="313"/>
    </location>
</feature>
<dbReference type="FunFam" id="2.60.40.1910:FF:000008">
    <property type="entry name" value="Aminopeptidase"/>
    <property type="match status" value="1"/>
</dbReference>
<evidence type="ECO:0000256" key="12">
    <source>
        <dbReference type="ARBA" id="ARBA00023136"/>
    </source>
</evidence>
<evidence type="ECO:0000256" key="8">
    <source>
        <dbReference type="ARBA" id="ARBA00022729"/>
    </source>
</evidence>
<dbReference type="Pfam" id="PF11838">
    <property type="entry name" value="ERAP1_C"/>
    <property type="match status" value="1"/>
</dbReference>
<dbReference type="CDD" id="cd09601">
    <property type="entry name" value="M1_APN-Q_like"/>
    <property type="match status" value="1"/>
</dbReference>
<dbReference type="InterPro" id="IPR001930">
    <property type="entry name" value="Peptidase_M1"/>
</dbReference>
<feature type="binding site" evidence="16">
    <location>
        <position position="316"/>
    </location>
    <ligand>
        <name>Zn(2+)</name>
        <dbReference type="ChEBI" id="CHEBI:29105"/>
        <note>catalytic</note>
    </ligand>
</feature>
<evidence type="ECO:0000256" key="2">
    <source>
        <dbReference type="ARBA" id="ARBA00010136"/>
    </source>
</evidence>
<evidence type="ECO:0000256" key="6">
    <source>
        <dbReference type="ARBA" id="ARBA00022670"/>
    </source>
</evidence>
<dbReference type="GO" id="GO:0005737">
    <property type="term" value="C:cytoplasm"/>
    <property type="evidence" value="ECO:0007669"/>
    <property type="project" value="TreeGrafter"/>
</dbReference>
<evidence type="ECO:0000256" key="5">
    <source>
        <dbReference type="ARBA" id="ARBA00022622"/>
    </source>
</evidence>
<dbReference type="GO" id="GO:0042277">
    <property type="term" value="F:peptide binding"/>
    <property type="evidence" value="ECO:0007669"/>
    <property type="project" value="TreeGrafter"/>
</dbReference>
<evidence type="ECO:0000313" key="22">
    <source>
        <dbReference type="EMBL" id="KAK4880994.1"/>
    </source>
</evidence>
<dbReference type="EMBL" id="JARPUR010000002">
    <property type="protein sequence ID" value="KAK4880994.1"/>
    <property type="molecule type" value="Genomic_DNA"/>
</dbReference>
<evidence type="ECO:0000256" key="15">
    <source>
        <dbReference type="PIRSR" id="PIRSR634016-1"/>
    </source>
</evidence>
<reference evidence="23" key="1">
    <citation type="submission" date="2023-01" db="EMBL/GenBank/DDBJ databases">
        <title>Key to firefly adult light organ development and bioluminescence: homeobox transcription factors regulate luciferase expression and transportation to peroxisome.</title>
        <authorList>
            <person name="Fu X."/>
        </authorList>
    </citation>
    <scope>NUCLEOTIDE SEQUENCE [LARGE SCALE GENOMIC DNA]</scope>
</reference>
<dbReference type="Gene3D" id="1.25.50.20">
    <property type="match status" value="1"/>
</dbReference>
<evidence type="ECO:0000256" key="4">
    <source>
        <dbReference type="ARBA" id="ARBA00022475"/>
    </source>
</evidence>
<comment type="caution">
    <text evidence="22">The sequence shown here is derived from an EMBL/GenBank/DDBJ whole genome shotgun (WGS) entry which is preliminary data.</text>
</comment>
<evidence type="ECO:0000256" key="7">
    <source>
        <dbReference type="ARBA" id="ARBA00022723"/>
    </source>
</evidence>
<evidence type="ECO:0000256" key="18">
    <source>
        <dbReference type="RuleBase" id="RU364040"/>
    </source>
</evidence>
<keyword evidence="7 16" id="KW-0479">Metal-binding</keyword>
<feature type="binding site" evidence="16">
    <location>
        <position position="312"/>
    </location>
    <ligand>
        <name>Zn(2+)</name>
        <dbReference type="ChEBI" id="CHEBI:29105"/>
        <note>catalytic</note>
    </ligand>
</feature>
<dbReference type="Proteomes" id="UP001353858">
    <property type="component" value="Unassembled WGS sequence"/>
</dbReference>
<evidence type="ECO:0000256" key="14">
    <source>
        <dbReference type="ARBA" id="ARBA00023288"/>
    </source>
</evidence>
<protein>
    <recommendedName>
        <fullName evidence="18">Aminopeptidase</fullName>
        <ecNumber evidence="18">3.4.11.-</ecNumber>
    </recommendedName>
</protein>
<evidence type="ECO:0000256" key="10">
    <source>
        <dbReference type="ARBA" id="ARBA00022833"/>
    </source>
</evidence>
<dbReference type="InterPro" id="IPR034016">
    <property type="entry name" value="M1_APN-typ"/>
</dbReference>
<dbReference type="GO" id="GO:0043171">
    <property type="term" value="P:peptide catabolic process"/>
    <property type="evidence" value="ECO:0007669"/>
    <property type="project" value="TreeGrafter"/>
</dbReference>
<name>A0AAN7SI03_9COLE</name>
<dbReference type="GO" id="GO:0005615">
    <property type="term" value="C:extracellular space"/>
    <property type="evidence" value="ECO:0007669"/>
    <property type="project" value="TreeGrafter"/>
</dbReference>
<keyword evidence="4" id="KW-1003">Cell membrane</keyword>
<dbReference type="Pfam" id="PF17900">
    <property type="entry name" value="Peptidase_M1_N"/>
    <property type="match status" value="1"/>
</dbReference>
<keyword evidence="12" id="KW-0472">Membrane</keyword>
<dbReference type="Gene3D" id="2.60.40.1730">
    <property type="entry name" value="tricorn interacting facor f3 domain"/>
    <property type="match status" value="1"/>
</dbReference>
<evidence type="ECO:0000256" key="3">
    <source>
        <dbReference type="ARBA" id="ARBA00022438"/>
    </source>
</evidence>
<proteinExistence type="inferred from homology"/>
<keyword evidence="9 18" id="KW-0378">Hydrolase</keyword>
<dbReference type="InterPro" id="IPR042097">
    <property type="entry name" value="Aminopeptidase_N-like_N_sf"/>
</dbReference>
<keyword evidence="3 18" id="KW-0031">Aminopeptidase</keyword>
<dbReference type="GO" id="GO:0008270">
    <property type="term" value="F:zinc ion binding"/>
    <property type="evidence" value="ECO:0007669"/>
    <property type="project" value="UniProtKB-UniRule"/>
</dbReference>
<keyword evidence="6 18" id="KW-0645">Protease</keyword>
<evidence type="ECO:0000256" key="17">
    <source>
        <dbReference type="PIRSR" id="PIRSR634016-4"/>
    </source>
</evidence>
<sequence length="885" mass="102282">MQDNETINYRLPLEVRPFRYWLEIAPDFDNDTFTGQVRIEVKAIKNMSTITLHNNGLQMPSKDKIKIKKIGSTNYSNIESAGAFGTASQQFFQITLIDPLVVGTDYEISIPDFIGKFTTTASGFYYAVYEDENGVNNTFATTHFEPCSARKAFPCFDEPALKARFNLRIRRPSDQYNSVSNTPKNKNLSHGLLDVFKETEIMPTYLLSFIISEMNFSETLERHRILGTPEEIKYGLHKFALNKSYELLNAMEKYTGISYVPEKMDHAAIPKDYFYFQAMENWGLIIYNDRDLMIPQNASCSKKSSVLSVISHEIVHQWFGNLVTPEWWEYTWLSEGFANYLQHVIADKVEPYMDIEREMVVDTVQIALSYDGFSITRPMTSPGTDPDQIQNLFDLVSYSKSSSVIRMLEHVITTPVFKKGLNYYLNNRKFKTANPSQLYESFQKAVDENAELAENVSEFMKTWETEAGVPLVTVTRIYQSEEDNVQLKQRRFLNNQINGPEGKWKIPINFATPSDPSFNITTPDVWLKQSECVITLPDLNDEDWLIANKLQTGYYRVNYDMKNWDLLIKALLTNHYQINAINRAQLLDDCAFLAKSGDVPQDVNIRLQRYLVNEVDPIPLAVQQNTFRHMDSLLSNSDDHEYFQKHVLGILQNTYARLTFYEVSNDKPMVKKLRADVLYWLCKVGHHDCRQNALAMFRAWKKNQKEIPADLQSPVFCGAMRVGNNDDFNYLLNYFIETRISYFEELFGSSLVCVENKTLVKEVLEYSFNKNSSSLIKSQIKAASESSKFGLQAVIEFVQEHYNRIEERLQPKATNDVIESIAIFLPSDQQLVSFGETLTRSAKTNIFLKLQTILNKNKAWREEYRKHLLGALKQHGFNINTKYRN</sequence>
<keyword evidence="5" id="KW-0336">GPI-anchor</keyword>
<keyword evidence="13" id="KW-0325">Glycoprotein</keyword>
<feature type="domain" description="Peptidase M1 membrane alanine aminopeptidase" evidence="19">
    <location>
        <begin position="239"/>
        <end position="463"/>
    </location>
</feature>
<dbReference type="InterPro" id="IPR045357">
    <property type="entry name" value="Aminopeptidase_N-like_N"/>
</dbReference>
<dbReference type="Pfam" id="PF01433">
    <property type="entry name" value="Peptidase_M1"/>
    <property type="match status" value="1"/>
</dbReference>
<gene>
    <name evidence="22" type="ORF">RN001_004313</name>
</gene>
<evidence type="ECO:0000256" key="9">
    <source>
        <dbReference type="ARBA" id="ARBA00022801"/>
    </source>
</evidence>